<feature type="region of interest" description="Disordered" evidence="1">
    <location>
        <begin position="127"/>
        <end position="181"/>
    </location>
</feature>
<dbReference type="AlphaFoldDB" id="A0A0J0XMU3"/>
<reference evidence="2 3" key="1">
    <citation type="submission" date="2015-03" db="EMBL/GenBank/DDBJ databases">
        <title>Genomics and transcriptomics of the oil-accumulating basidiomycete yeast T. oleaginosus allow insights into substrate utilization and the diverse evolutionary trajectories of mating systems in fungi.</title>
        <authorList>
            <consortium name="DOE Joint Genome Institute"/>
            <person name="Kourist R."/>
            <person name="Kracht O."/>
            <person name="Bracharz F."/>
            <person name="Lipzen A."/>
            <person name="Nolan M."/>
            <person name="Ohm R."/>
            <person name="Grigoriev I."/>
            <person name="Sun S."/>
            <person name="Heitman J."/>
            <person name="Bruck T."/>
            <person name="Nowrousian M."/>
        </authorList>
    </citation>
    <scope>NUCLEOTIDE SEQUENCE [LARGE SCALE GENOMIC DNA]</scope>
    <source>
        <strain evidence="2 3">IBC0246</strain>
    </source>
</reference>
<accession>A0A0J0XMU3</accession>
<gene>
    <name evidence="2" type="ORF">CC85DRAFT_285509</name>
</gene>
<dbReference type="GeneID" id="28983740"/>
<proteinExistence type="predicted"/>
<protein>
    <submittedName>
        <fullName evidence="2">Uncharacterized protein</fullName>
    </submittedName>
</protein>
<feature type="compositionally biased region" description="Polar residues" evidence="1">
    <location>
        <begin position="171"/>
        <end position="181"/>
    </location>
</feature>
<dbReference type="RefSeq" id="XP_018278899.1">
    <property type="nucleotide sequence ID" value="XM_018423137.1"/>
</dbReference>
<feature type="compositionally biased region" description="Basic and acidic residues" evidence="1">
    <location>
        <begin position="46"/>
        <end position="70"/>
    </location>
</feature>
<evidence type="ECO:0000313" key="3">
    <source>
        <dbReference type="Proteomes" id="UP000053611"/>
    </source>
</evidence>
<feature type="compositionally biased region" description="Low complexity" evidence="1">
    <location>
        <begin position="138"/>
        <end position="147"/>
    </location>
</feature>
<sequence>MRYRDPESRPSNYNPRGQDTRARYRRGNGEQRWEHDGGRGASPGRGGREGRDRGDDRPGGRRWDADRWERAAPTFERATDRWDAGRMGDGASVAKQNDAGALRDRISGEEDKLDYEADERLRAADIERDIARDGGQGRNARAAAWAAARRESPRRSRSPVNSPVRDERSMSPGSDMQLDQD</sequence>
<organism evidence="2 3">
    <name type="scientific">Cutaneotrichosporon oleaginosum</name>
    <dbReference type="NCBI Taxonomy" id="879819"/>
    <lineage>
        <taxon>Eukaryota</taxon>
        <taxon>Fungi</taxon>
        <taxon>Dikarya</taxon>
        <taxon>Basidiomycota</taxon>
        <taxon>Agaricomycotina</taxon>
        <taxon>Tremellomycetes</taxon>
        <taxon>Trichosporonales</taxon>
        <taxon>Trichosporonaceae</taxon>
        <taxon>Cutaneotrichosporon</taxon>
    </lineage>
</organism>
<name>A0A0J0XMU3_9TREE</name>
<feature type="region of interest" description="Disordered" evidence="1">
    <location>
        <begin position="1"/>
        <end position="105"/>
    </location>
</feature>
<dbReference type="EMBL" id="KQ087205">
    <property type="protein sequence ID" value="KLT42408.1"/>
    <property type="molecule type" value="Genomic_DNA"/>
</dbReference>
<evidence type="ECO:0000256" key="1">
    <source>
        <dbReference type="SAM" id="MobiDB-lite"/>
    </source>
</evidence>
<evidence type="ECO:0000313" key="2">
    <source>
        <dbReference type="EMBL" id="KLT42408.1"/>
    </source>
</evidence>
<feature type="compositionally biased region" description="Basic and acidic residues" evidence="1">
    <location>
        <begin position="18"/>
        <end position="38"/>
    </location>
</feature>
<keyword evidence="3" id="KW-1185">Reference proteome</keyword>
<feature type="compositionally biased region" description="Basic and acidic residues" evidence="1">
    <location>
        <begin position="77"/>
        <end position="86"/>
    </location>
</feature>
<dbReference type="Proteomes" id="UP000053611">
    <property type="component" value="Unassembled WGS sequence"/>
</dbReference>